<dbReference type="PIRSF" id="PIRSF036794">
    <property type="entry name" value="UCP_erythr_ester"/>
    <property type="match status" value="1"/>
</dbReference>
<protein>
    <submittedName>
        <fullName evidence="1">Erythromycin esterase</fullName>
    </submittedName>
</protein>
<dbReference type="OrthoDB" id="4329964at2"/>
<dbReference type="Gene3D" id="1.20.1440.30">
    <property type="entry name" value="Biosynthetic Protein domain"/>
    <property type="match status" value="1"/>
</dbReference>
<dbReference type="PANTHER" id="PTHR31299">
    <property type="entry name" value="ESTERASE, PUTATIVE (AFU_ORTHOLOGUE AFUA_1G05850)-RELATED"/>
    <property type="match status" value="1"/>
</dbReference>
<reference evidence="1 2" key="1">
    <citation type="submission" date="2018-05" db="EMBL/GenBank/DDBJ databases">
        <title>Micromonosporas from Atacama Desert.</title>
        <authorList>
            <person name="Carro L."/>
            <person name="Golinska P."/>
            <person name="Klenk H.-P."/>
            <person name="Goodfellow M."/>
        </authorList>
    </citation>
    <scope>NUCLEOTIDE SEQUENCE [LARGE SCALE GENOMIC DNA]</scope>
    <source>
        <strain evidence="1 2">4G51</strain>
    </source>
</reference>
<gene>
    <name evidence="1" type="ORF">DKT69_35625</name>
</gene>
<dbReference type="Pfam" id="PF05139">
    <property type="entry name" value="Erythro_esteras"/>
    <property type="match status" value="1"/>
</dbReference>
<organism evidence="1 2">
    <name type="scientific">Micromonospora sicca</name>
    <dbReference type="NCBI Taxonomy" id="2202420"/>
    <lineage>
        <taxon>Bacteria</taxon>
        <taxon>Bacillati</taxon>
        <taxon>Actinomycetota</taxon>
        <taxon>Actinomycetes</taxon>
        <taxon>Micromonosporales</taxon>
        <taxon>Micromonosporaceae</taxon>
        <taxon>Micromonospora</taxon>
    </lineage>
</organism>
<dbReference type="SUPFAM" id="SSF159501">
    <property type="entry name" value="EreA/ChaN-like"/>
    <property type="match status" value="1"/>
</dbReference>
<comment type="caution">
    <text evidence="1">The sequence shown here is derived from an EMBL/GenBank/DDBJ whole genome shotgun (WGS) entry which is preliminary data.</text>
</comment>
<evidence type="ECO:0000313" key="2">
    <source>
        <dbReference type="Proteomes" id="UP000246050"/>
    </source>
</evidence>
<dbReference type="AlphaFoldDB" id="A0A317D343"/>
<dbReference type="InterPro" id="IPR007815">
    <property type="entry name" value="Emycin_Estase"/>
</dbReference>
<dbReference type="Gene3D" id="3.30.1870.10">
    <property type="entry name" value="EreA-like, domain 2"/>
    <property type="match status" value="1"/>
</dbReference>
<sequence length="400" mass="43600">MIAGTKDTAHAVEAAAVMRLLPTRPRLLALGEPTHGADLLLDVRNELFRQLVEQEGYRTIAMESDCVMGLVVDDYVTSGTGNLDEVMERGFSHEWGAFPANRELVRWMRAYNDGRHASERLRFAGFDGPLEITGAASPRQALTALHAYLTAWADADLLPCAADTLDRLLGADDQWTNPAAMMDPSQSVGQTPEAKQLRLLADDLVTLLDAQTPQLIAASSPDDWDRACLYGRTATGLLRYHFWMADTSPGRMARLLALRDSMMAANLFAIAERGPALVSAHNGHLQRNKSRMRMGDLPLEWWSAGAIVSAHLGDGYAFLATALGTIRHHGVDAPPPDTIEGLLYTLPEDRYVVDARRLATVLGDVTPAPRVSPWFGYSPLDPAHVASNDGIVFVKDIPAG</sequence>
<dbReference type="Gene3D" id="3.40.1660.10">
    <property type="entry name" value="EreA-like (biosynthetic domain)"/>
    <property type="match status" value="1"/>
</dbReference>
<dbReference type="EMBL" id="QGKS01000493">
    <property type="protein sequence ID" value="PWR06975.1"/>
    <property type="molecule type" value="Genomic_DNA"/>
</dbReference>
<proteinExistence type="predicted"/>
<evidence type="ECO:0000313" key="1">
    <source>
        <dbReference type="EMBL" id="PWR06975.1"/>
    </source>
</evidence>
<dbReference type="Proteomes" id="UP000246050">
    <property type="component" value="Unassembled WGS sequence"/>
</dbReference>
<dbReference type="InterPro" id="IPR052036">
    <property type="entry name" value="Hydrolase/PRTase-associated"/>
</dbReference>
<dbReference type="InterPro" id="IPR014622">
    <property type="entry name" value="UCP036794_erythomycin"/>
</dbReference>
<accession>A0A317D343</accession>
<dbReference type="PANTHER" id="PTHR31299:SF0">
    <property type="entry name" value="ESTERASE, PUTATIVE (AFU_ORTHOLOGUE AFUA_1G05850)-RELATED"/>
    <property type="match status" value="1"/>
</dbReference>
<dbReference type="CDD" id="cd14728">
    <property type="entry name" value="Ere-like"/>
    <property type="match status" value="1"/>
</dbReference>
<dbReference type="GO" id="GO:0046677">
    <property type="term" value="P:response to antibiotic"/>
    <property type="evidence" value="ECO:0007669"/>
    <property type="project" value="InterPro"/>
</dbReference>
<dbReference type="RefSeq" id="WP_109805757.1">
    <property type="nucleotide sequence ID" value="NZ_QGKS01000493.1"/>
</dbReference>
<name>A0A317D343_9ACTN</name>